<comment type="caution">
    <text evidence="2">The sequence shown here is derived from an EMBL/GenBank/DDBJ whole genome shotgun (WGS) entry which is preliminary data.</text>
</comment>
<dbReference type="Proteomes" id="UP001596241">
    <property type="component" value="Unassembled WGS sequence"/>
</dbReference>
<gene>
    <name evidence="2" type="ORF">ACFP3M_02930</name>
</gene>
<evidence type="ECO:0000313" key="3">
    <source>
        <dbReference type="Proteomes" id="UP001596241"/>
    </source>
</evidence>
<reference evidence="3" key="1">
    <citation type="journal article" date="2019" name="Int. J. Syst. Evol. Microbiol.">
        <title>The Global Catalogue of Microorganisms (GCM) 10K type strain sequencing project: providing services to taxonomists for standard genome sequencing and annotation.</title>
        <authorList>
            <consortium name="The Broad Institute Genomics Platform"/>
            <consortium name="The Broad Institute Genome Sequencing Center for Infectious Disease"/>
            <person name="Wu L."/>
            <person name="Ma J."/>
        </authorList>
    </citation>
    <scope>NUCLEOTIDE SEQUENCE [LARGE SCALE GENOMIC DNA]</scope>
    <source>
        <strain evidence="3">CGMCC 1.15809</strain>
    </source>
</reference>
<keyword evidence="3" id="KW-1185">Reference proteome</keyword>
<dbReference type="RefSeq" id="WP_345080891.1">
    <property type="nucleotide sequence ID" value="NZ_BAAAWG010000006.1"/>
</dbReference>
<feature type="domain" description="SnoaL-like" evidence="1">
    <location>
        <begin position="14"/>
        <end position="132"/>
    </location>
</feature>
<evidence type="ECO:0000259" key="1">
    <source>
        <dbReference type="Pfam" id="PF13577"/>
    </source>
</evidence>
<dbReference type="EMBL" id="JBHSPW010000001">
    <property type="protein sequence ID" value="MFC5891778.1"/>
    <property type="molecule type" value="Genomic_DNA"/>
</dbReference>
<organism evidence="2 3">
    <name type="scientific">Streptomyces ramulosus</name>
    <dbReference type="NCBI Taxonomy" id="47762"/>
    <lineage>
        <taxon>Bacteria</taxon>
        <taxon>Bacillati</taxon>
        <taxon>Actinomycetota</taxon>
        <taxon>Actinomycetes</taxon>
        <taxon>Kitasatosporales</taxon>
        <taxon>Streptomycetaceae</taxon>
        <taxon>Streptomyces</taxon>
    </lineage>
</organism>
<evidence type="ECO:0000313" key="2">
    <source>
        <dbReference type="EMBL" id="MFC5891778.1"/>
    </source>
</evidence>
<sequence>MTEQKLEEPSVTLADLQVSQLVVREREARDLWRWERMRACYLPDSQVTLSWFQGTGPEFVAQSKTLSETAIPSRHRLGPPTTRIHRDRAIVSLPAAVETYPTIDGVPTVLTAYCRLLYRACAVDGTWKIAQLDGVYERDELVPAVPGQRVNIDPAELDGLRAPYRLLAWATARSGYPVSQDLPADDRPEQVRELYNAAEAWAESDRH</sequence>
<dbReference type="InterPro" id="IPR032710">
    <property type="entry name" value="NTF2-like_dom_sf"/>
</dbReference>
<dbReference type="Gene3D" id="3.10.450.50">
    <property type="match status" value="1"/>
</dbReference>
<accession>A0ABW1FDH7</accession>
<dbReference type="Pfam" id="PF13577">
    <property type="entry name" value="SnoaL_4"/>
    <property type="match status" value="1"/>
</dbReference>
<dbReference type="InterPro" id="IPR037401">
    <property type="entry name" value="SnoaL-like"/>
</dbReference>
<name>A0ABW1FDH7_9ACTN</name>
<proteinExistence type="predicted"/>
<dbReference type="SUPFAM" id="SSF54427">
    <property type="entry name" value="NTF2-like"/>
    <property type="match status" value="1"/>
</dbReference>
<protein>
    <submittedName>
        <fullName evidence="2">Nuclear transport factor 2 family protein</fullName>
    </submittedName>
</protein>